<dbReference type="PANTHER" id="PTHR23508">
    <property type="entry name" value="CARBOXYLIC ACID TRANSPORTER PROTEIN HOMOLOG"/>
    <property type="match status" value="1"/>
</dbReference>
<feature type="transmembrane region" description="Helical" evidence="6">
    <location>
        <begin position="78"/>
        <end position="97"/>
    </location>
</feature>
<evidence type="ECO:0000256" key="3">
    <source>
        <dbReference type="ARBA" id="ARBA00022692"/>
    </source>
</evidence>
<feature type="transmembrane region" description="Helical" evidence="6">
    <location>
        <begin position="12"/>
        <end position="37"/>
    </location>
</feature>
<sequence>MGKVKEISKRKLLGIAGLGWLFDAMDVGMLSFVMVALQKDWGLSTQEMGWIGSINSIGMAVGALVFGILSDKIGRKSVFIITLLLFSIGSGLTALTTTLAMFLVLRFLIGMGLGGELPVASTLVSESVEAHERGKIVVLLESFWAGGWLIAALISYFVIPKYGWEVAMVLSAVPALYALYLRWNLPDSPSFQKVEKRPSVIENIKSVWSGEYRKATIMLWILWFSVVFSYYGMFLWLPSVMVLKGFSLIKSFQYVLIMTLAQLPGYFTAAWFIERLGRKFVLVTYLIGTACSAYLFGVAESLTVLIVAGMLLSFFNLGAWGALYAYTPEQYPTVIRGTGAGMAAAFGRIGGILGPLLVGYLVASQASLSLIFTIFCGSILIGVFAVIILGQETKQRELV</sequence>
<dbReference type="GO" id="GO:0046943">
    <property type="term" value="F:carboxylic acid transmembrane transporter activity"/>
    <property type="evidence" value="ECO:0007669"/>
    <property type="project" value="TreeGrafter"/>
</dbReference>
<dbReference type="InterPro" id="IPR020846">
    <property type="entry name" value="MFS_dom"/>
</dbReference>
<dbReference type="GO" id="GO:0005886">
    <property type="term" value="C:plasma membrane"/>
    <property type="evidence" value="ECO:0007669"/>
    <property type="project" value="UniProtKB-SubCell"/>
</dbReference>
<feature type="transmembrane region" description="Helical" evidence="6">
    <location>
        <begin position="136"/>
        <end position="158"/>
    </location>
</feature>
<dbReference type="Pfam" id="PF07690">
    <property type="entry name" value="MFS_1"/>
    <property type="match status" value="1"/>
</dbReference>
<feature type="transmembrane region" description="Helical" evidence="6">
    <location>
        <begin position="368"/>
        <end position="389"/>
    </location>
</feature>
<evidence type="ECO:0000256" key="1">
    <source>
        <dbReference type="ARBA" id="ARBA00004651"/>
    </source>
</evidence>
<dbReference type="SUPFAM" id="SSF103473">
    <property type="entry name" value="MFS general substrate transporter"/>
    <property type="match status" value="1"/>
</dbReference>
<dbReference type="InterPro" id="IPR011701">
    <property type="entry name" value="MFS"/>
</dbReference>
<dbReference type="RefSeq" id="WP_098759030.1">
    <property type="nucleotide sequence ID" value="NZ_JBOIRJ010000019.1"/>
</dbReference>
<dbReference type="PROSITE" id="PS50850">
    <property type="entry name" value="MFS"/>
    <property type="match status" value="1"/>
</dbReference>
<feature type="transmembrane region" description="Helical" evidence="6">
    <location>
        <begin position="217"/>
        <end position="237"/>
    </location>
</feature>
<keyword evidence="4 6" id="KW-1133">Transmembrane helix</keyword>
<feature type="transmembrane region" description="Helical" evidence="6">
    <location>
        <begin position="49"/>
        <end position="69"/>
    </location>
</feature>
<protein>
    <submittedName>
        <fullName evidence="8">MFS transporter</fullName>
    </submittedName>
</protein>
<keyword evidence="5 6" id="KW-0472">Membrane</keyword>
<gene>
    <name evidence="8" type="ORF">CO726_16795</name>
</gene>
<evidence type="ECO:0000256" key="6">
    <source>
        <dbReference type="SAM" id="Phobius"/>
    </source>
</evidence>
<feature type="transmembrane region" description="Helical" evidence="6">
    <location>
        <begin position="164"/>
        <end position="183"/>
    </location>
</feature>
<evidence type="ECO:0000256" key="4">
    <source>
        <dbReference type="ARBA" id="ARBA00022989"/>
    </source>
</evidence>
<comment type="caution">
    <text evidence="8">The sequence shown here is derived from an EMBL/GenBank/DDBJ whole genome shotgun (WGS) entry which is preliminary data.</text>
</comment>
<comment type="subcellular location">
    <subcellularLocation>
        <location evidence="1">Cell membrane</location>
        <topology evidence="1">Multi-pass membrane protein</topology>
    </subcellularLocation>
</comment>
<dbReference type="PANTHER" id="PTHR23508:SF10">
    <property type="entry name" value="CARBOXYLIC ACID TRANSPORTER PROTEIN HOMOLOG"/>
    <property type="match status" value="1"/>
</dbReference>
<feature type="transmembrane region" description="Helical" evidence="6">
    <location>
        <begin position="280"/>
        <end position="299"/>
    </location>
</feature>
<evidence type="ECO:0000259" key="7">
    <source>
        <dbReference type="PROSITE" id="PS50850"/>
    </source>
</evidence>
<dbReference type="InterPro" id="IPR005829">
    <property type="entry name" value="Sugar_transporter_CS"/>
</dbReference>
<keyword evidence="9" id="KW-1185">Reference proteome</keyword>
<dbReference type="PROSITE" id="PS00216">
    <property type="entry name" value="SUGAR_TRANSPORT_1"/>
    <property type="match status" value="1"/>
</dbReference>
<feature type="transmembrane region" description="Helical" evidence="6">
    <location>
        <begin position="339"/>
        <end position="362"/>
    </location>
</feature>
<accession>A0A2G6QCT1</accession>
<dbReference type="EMBL" id="NWUW01000011">
    <property type="protein sequence ID" value="PIE94170.1"/>
    <property type="molecule type" value="Genomic_DNA"/>
</dbReference>
<feature type="transmembrane region" description="Helical" evidence="6">
    <location>
        <begin position="103"/>
        <end position="124"/>
    </location>
</feature>
<keyword evidence="3 6" id="KW-0812">Transmembrane</keyword>
<dbReference type="InterPro" id="IPR036259">
    <property type="entry name" value="MFS_trans_sf"/>
</dbReference>
<evidence type="ECO:0000256" key="2">
    <source>
        <dbReference type="ARBA" id="ARBA00022448"/>
    </source>
</evidence>
<name>A0A2G6QCT1_9BACI</name>
<organism evidence="8 9">
    <name type="scientific">Bacillus fungorum</name>
    <dbReference type="NCBI Taxonomy" id="2039284"/>
    <lineage>
        <taxon>Bacteria</taxon>
        <taxon>Bacillati</taxon>
        <taxon>Bacillota</taxon>
        <taxon>Bacilli</taxon>
        <taxon>Bacillales</taxon>
        <taxon>Bacillaceae</taxon>
        <taxon>Bacillus</taxon>
    </lineage>
</organism>
<feature type="transmembrane region" description="Helical" evidence="6">
    <location>
        <begin position="252"/>
        <end position="273"/>
    </location>
</feature>
<evidence type="ECO:0000313" key="8">
    <source>
        <dbReference type="EMBL" id="PIE94170.1"/>
    </source>
</evidence>
<evidence type="ECO:0000313" key="9">
    <source>
        <dbReference type="Proteomes" id="UP000228484"/>
    </source>
</evidence>
<keyword evidence="2" id="KW-0813">Transport</keyword>
<dbReference type="PROSITE" id="PS00217">
    <property type="entry name" value="SUGAR_TRANSPORT_2"/>
    <property type="match status" value="1"/>
</dbReference>
<proteinExistence type="predicted"/>
<feature type="transmembrane region" description="Helical" evidence="6">
    <location>
        <begin position="305"/>
        <end position="327"/>
    </location>
</feature>
<dbReference type="CDD" id="cd17316">
    <property type="entry name" value="MFS_SV2_like"/>
    <property type="match status" value="1"/>
</dbReference>
<dbReference type="Proteomes" id="UP000228484">
    <property type="component" value="Unassembled WGS sequence"/>
</dbReference>
<evidence type="ECO:0000256" key="5">
    <source>
        <dbReference type="ARBA" id="ARBA00023136"/>
    </source>
</evidence>
<feature type="domain" description="Major facilitator superfamily (MFS) profile" evidence="7">
    <location>
        <begin position="12"/>
        <end position="394"/>
    </location>
</feature>
<dbReference type="Gene3D" id="1.20.1250.20">
    <property type="entry name" value="MFS general substrate transporter like domains"/>
    <property type="match status" value="2"/>
</dbReference>
<reference evidence="8 9" key="1">
    <citation type="submission" date="2017-09" db="EMBL/GenBank/DDBJ databases">
        <title>Biocontrol bacteria screening and application from spent mushroom substrate.</title>
        <authorList>
            <person name="Sun X."/>
        </authorList>
    </citation>
    <scope>NUCLEOTIDE SEQUENCE [LARGE SCALE GENOMIC DNA]</scope>
    <source>
        <strain evidence="8 9">100374</strain>
    </source>
</reference>
<dbReference type="AlphaFoldDB" id="A0A2G6QCT1"/>